<keyword evidence="20" id="KW-1185">Reference proteome</keyword>
<evidence type="ECO:0000256" key="1">
    <source>
        <dbReference type="ARBA" id="ARBA00004141"/>
    </source>
</evidence>
<dbReference type="Pfam" id="PF20684">
    <property type="entry name" value="Fung_rhodopsin"/>
    <property type="match status" value="1"/>
</dbReference>
<dbReference type="InterPro" id="IPR049326">
    <property type="entry name" value="Rhodopsin_dom_fungi"/>
</dbReference>
<keyword evidence="6" id="KW-0325">Glycoprotein</keyword>
<feature type="disulfide bond" evidence="14">
    <location>
        <begin position="45"/>
        <end position="76"/>
    </location>
</feature>
<evidence type="ECO:0000256" key="7">
    <source>
        <dbReference type="ARBA" id="ARBA00022692"/>
    </source>
</evidence>
<evidence type="ECO:0000256" key="2">
    <source>
        <dbReference type="ARBA" id="ARBA00004589"/>
    </source>
</evidence>
<dbReference type="PANTHER" id="PTHR33048">
    <property type="entry name" value="PTH11-LIKE INTEGRAL MEMBRANE PROTEIN (AFU_ORTHOLOGUE AFUA_5G11245)"/>
    <property type="match status" value="1"/>
</dbReference>
<evidence type="ECO:0000256" key="14">
    <source>
        <dbReference type="PROSITE-ProRule" id="PRU01356"/>
    </source>
</evidence>
<keyword evidence="7 16" id="KW-0812">Transmembrane</keyword>
<feature type="region of interest" description="Disordered" evidence="15">
    <location>
        <begin position="418"/>
        <end position="473"/>
    </location>
</feature>
<sequence length="473" mass="51734">MRSFRNTWAVLGLCLAVFHAAAAAETGSISLLDAYAALPSCAQGCLQTALGQSPCPLTNVTCICNDQALNNAATACIMSTCTIKQSLTAKNLTSQLCGVGLPVETDATLIPLYATFIGLAVLAVILRLVARVLTQAYFWWDDAANFVGFIGAASFTAVSIKSVTVGQSKDIWFVPFDDITEVVRLFYWQMILYCVTRFFVRASIILFYMRVFPPKPDHKLGRIVQGTFVFNIVYNLSFLFAVIFQCSPLSHFWWQWDGEHAGTCGNANILAWVAAATGIVYDLWLLALPFSQLLTLNLHWKRKLMGGMMFFVGVAVMIISLVRLKTINEFTRAVNPTRDLVQICLWSGIELDVGVICPCLPSFRLLLRRLLPRVLGTTGNRYEMGYVSNLTGTRKSVGGFGPGRGKITVENRVSIKYGGDESTDARSSASVTNLVEGRASSGRDEESDGPPPPAYGYGHGHGPGHGYRGRGKY</sequence>
<comment type="similarity">
    <text evidence="4">Belongs to the RBT5 family.</text>
</comment>
<feature type="compositionally biased region" description="Gly residues" evidence="15">
    <location>
        <begin position="457"/>
        <end position="466"/>
    </location>
</feature>
<gene>
    <name evidence="19" type="ORF">C8A03DRAFT_18119</name>
</gene>
<feature type="transmembrane region" description="Helical" evidence="16">
    <location>
        <begin position="185"/>
        <end position="208"/>
    </location>
</feature>
<evidence type="ECO:0000256" key="11">
    <source>
        <dbReference type="ARBA" id="ARBA00023157"/>
    </source>
</evidence>
<organism evidence="19 20">
    <name type="scientific">Achaetomium macrosporum</name>
    <dbReference type="NCBI Taxonomy" id="79813"/>
    <lineage>
        <taxon>Eukaryota</taxon>
        <taxon>Fungi</taxon>
        <taxon>Dikarya</taxon>
        <taxon>Ascomycota</taxon>
        <taxon>Pezizomycotina</taxon>
        <taxon>Sordariomycetes</taxon>
        <taxon>Sordariomycetidae</taxon>
        <taxon>Sordariales</taxon>
        <taxon>Chaetomiaceae</taxon>
        <taxon>Achaetomium</taxon>
    </lineage>
</organism>
<dbReference type="Pfam" id="PF05730">
    <property type="entry name" value="CFEM"/>
    <property type="match status" value="1"/>
</dbReference>
<evidence type="ECO:0000256" key="8">
    <source>
        <dbReference type="ARBA" id="ARBA00022729"/>
    </source>
</evidence>
<evidence type="ECO:0000259" key="18">
    <source>
        <dbReference type="PROSITE" id="PS52012"/>
    </source>
</evidence>
<dbReference type="InterPro" id="IPR008427">
    <property type="entry name" value="Extracellular_membr_CFEM_dom"/>
</dbReference>
<evidence type="ECO:0000256" key="17">
    <source>
        <dbReference type="SAM" id="SignalP"/>
    </source>
</evidence>
<evidence type="ECO:0000256" key="4">
    <source>
        <dbReference type="ARBA" id="ARBA00010031"/>
    </source>
</evidence>
<keyword evidence="8 17" id="KW-0732">Signal</keyword>
<keyword evidence="9 16" id="KW-1133">Transmembrane helix</keyword>
<accession>A0AAN7C4X0</accession>
<comment type="similarity">
    <text evidence="13">Belongs to the SAT4 family.</text>
</comment>
<dbReference type="AlphaFoldDB" id="A0AAN7C4X0"/>
<dbReference type="PANTHER" id="PTHR33048:SF143">
    <property type="entry name" value="EXTRACELLULAR MEMBRANE PROTEIN CFEM DOMAIN-CONTAINING PROTEIN-RELATED"/>
    <property type="match status" value="1"/>
</dbReference>
<dbReference type="SMART" id="SM00747">
    <property type="entry name" value="CFEM"/>
    <property type="match status" value="1"/>
</dbReference>
<evidence type="ECO:0000313" key="20">
    <source>
        <dbReference type="Proteomes" id="UP001303760"/>
    </source>
</evidence>
<evidence type="ECO:0000256" key="15">
    <source>
        <dbReference type="SAM" id="MobiDB-lite"/>
    </source>
</evidence>
<evidence type="ECO:0000256" key="16">
    <source>
        <dbReference type="SAM" id="Phobius"/>
    </source>
</evidence>
<evidence type="ECO:0000256" key="5">
    <source>
        <dbReference type="ARBA" id="ARBA00022525"/>
    </source>
</evidence>
<dbReference type="GO" id="GO:0098552">
    <property type="term" value="C:side of membrane"/>
    <property type="evidence" value="ECO:0007669"/>
    <property type="project" value="UniProtKB-KW"/>
</dbReference>
<dbReference type="InterPro" id="IPR052337">
    <property type="entry name" value="SAT4-like"/>
</dbReference>
<evidence type="ECO:0000256" key="3">
    <source>
        <dbReference type="ARBA" id="ARBA00004613"/>
    </source>
</evidence>
<feature type="disulfide bond" evidence="14">
    <location>
        <begin position="64"/>
        <end position="97"/>
    </location>
</feature>
<comment type="caution">
    <text evidence="14">Lacks conserved residue(s) required for the propagation of feature annotation.</text>
</comment>
<dbReference type="EMBL" id="MU860299">
    <property type="protein sequence ID" value="KAK4235077.1"/>
    <property type="molecule type" value="Genomic_DNA"/>
</dbReference>
<feature type="chain" id="PRO_5042945829" description="CFEM domain-containing protein" evidence="17">
    <location>
        <begin position="24"/>
        <end position="473"/>
    </location>
</feature>
<comment type="caution">
    <text evidence="19">The sequence shown here is derived from an EMBL/GenBank/DDBJ whole genome shotgun (WGS) entry which is preliminary data.</text>
</comment>
<feature type="signal peptide" evidence="17">
    <location>
        <begin position="1"/>
        <end position="23"/>
    </location>
</feature>
<keyword evidence="11 14" id="KW-1015">Disulfide bond</keyword>
<feature type="transmembrane region" description="Helical" evidence="16">
    <location>
        <begin position="142"/>
        <end position="165"/>
    </location>
</feature>
<comment type="subcellular location">
    <subcellularLocation>
        <location evidence="2">Membrane</location>
        <topology evidence="2">Lipid-anchor</topology>
        <topology evidence="2">GPI-anchor</topology>
    </subcellularLocation>
    <subcellularLocation>
        <location evidence="1">Membrane</location>
        <topology evidence="1">Multi-pass membrane protein</topology>
    </subcellularLocation>
    <subcellularLocation>
        <location evidence="3">Secreted</location>
    </subcellularLocation>
</comment>
<keyword evidence="12" id="KW-0449">Lipoprotein</keyword>
<feature type="transmembrane region" description="Helical" evidence="16">
    <location>
        <begin position="269"/>
        <end position="291"/>
    </location>
</feature>
<evidence type="ECO:0000256" key="13">
    <source>
        <dbReference type="ARBA" id="ARBA00038359"/>
    </source>
</evidence>
<feature type="disulfide bond" evidence="14">
    <location>
        <begin position="41"/>
        <end position="81"/>
    </location>
</feature>
<keyword evidence="6" id="KW-0336">GPI-anchor</keyword>
<dbReference type="PROSITE" id="PS52012">
    <property type="entry name" value="CFEM"/>
    <property type="match status" value="1"/>
</dbReference>
<dbReference type="GO" id="GO:0005576">
    <property type="term" value="C:extracellular region"/>
    <property type="evidence" value="ECO:0007669"/>
    <property type="project" value="UniProtKB-SubCell"/>
</dbReference>
<protein>
    <recommendedName>
        <fullName evidence="18">CFEM domain-containing protein</fullName>
    </recommendedName>
</protein>
<feature type="transmembrane region" description="Helical" evidence="16">
    <location>
        <begin position="303"/>
        <end position="322"/>
    </location>
</feature>
<dbReference type="Proteomes" id="UP001303760">
    <property type="component" value="Unassembled WGS sequence"/>
</dbReference>
<evidence type="ECO:0000313" key="19">
    <source>
        <dbReference type="EMBL" id="KAK4235077.1"/>
    </source>
</evidence>
<feature type="transmembrane region" description="Helical" evidence="16">
    <location>
        <begin position="110"/>
        <end position="130"/>
    </location>
</feature>
<evidence type="ECO:0000256" key="12">
    <source>
        <dbReference type="ARBA" id="ARBA00023288"/>
    </source>
</evidence>
<keyword evidence="10 16" id="KW-0472">Membrane</keyword>
<reference evidence="19" key="1">
    <citation type="journal article" date="2023" name="Mol. Phylogenet. Evol.">
        <title>Genome-scale phylogeny and comparative genomics of the fungal order Sordariales.</title>
        <authorList>
            <person name="Hensen N."/>
            <person name="Bonometti L."/>
            <person name="Westerberg I."/>
            <person name="Brannstrom I.O."/>
            <person name="Guillou S."/>
            <person name="Cros-Aarteil S."/>
            <person name="Calhoun S."/>
            <person name="Haridas S."/>
            <person name="Kuo A."/>
            <person name="Mondo S."/>
            <person name="Pangilinan J."/>
            <person name="Riley R."/>
            <person name="LaButti K."/>
            <person name="Andreopoulos B."/>
            <person name="Lipzen A."/>
            <person name="Chen C."/>
            <person name="Yan M."/>
            <person name="Daum C."/>
            <person name="Ng V."/>
            <person name="Clum A."/>
            <person name="Steindorff A."/>
            <person name="Ohm R.A."/>
            <person name="Martin F."/>
            <person name="Silar P."/>
            <person name="Natvig D.O."/>
            <person name="Lalanne C."/>
            <person name="Gautier V."/>
            <person name="Ament-Velasquez S.L."/>
            <person name="Kruys A."/>
            <person name="Hutchinson M.I."/>
            <person name="Powell A.J."/>
            <person name="Barry K."/>
            <person name="Miller A.N."/>
            <person name="Grigoriev I.V."/>
            <person name="Debuchy R."/>
            <person name="Gladieux P."/>
            <person name="Hiltunen Thoren M."/>
            <person name="Johannesson H."/>
        </authorList>
    </citation>
    <scope>NUCLEOTIDE SEQUENCE</scope>
    <source>
        <strain evidence="19">CBS 532.94</strain>
    </source>
</reference>
<feature type="domain" description="CFEM" evidence="18">
    <location>
        <begin position="13"/>
        <end position="124"/>
    </location>
</feature>
<proteinExistence type="inferred from homology"/>
<evidence type="ECO:0000256" key="9">
    <source>
        <dbReference type="ARBA" id="ARBA00022989"/>
    </source>
</evidence>
<keyword evidence="5" id="KW-0964">Secreted</keyword>
<reference evidence="19" key="2">
    <citation type="submission" date="2023-05" db="EMBL/GenBank/DDBJ databases">
        <authorList>
            <consortium name="Lawrence Berkeley National Laboratory"/>
            <person name="Steindorff A."/>
            <person name="Hensen N."/>
            <person name="Bonometti L."/>
            <person name="Westerberg I."/>
            <person name="Brannstrom I.O."/>
            <person name="Guillou S."/>
            <person name="Cros-Aarteil S."/>
            <person name="Calhoun S."/>
            <person name="Haridas S."/>
            <person name="Kuo A."/>
            <person name="Mondo S."/>
            <person name="Pangilinan J."/>
            <person name="Riley R."/>
            <person name="Labutti K."/>
            <person name="Andreopoulos B."/>
            <person name="Lipzen A."/>
            <person name="Chen C."/>
            <person name="Yanf M."/>
            <person name="Daum C."/>
            <person name="Ng V."/>
            <person name="Clum A."/>
            <person name="Ohm R."/>
            <person name="Martin F."/>
            <person name="Silar P."/>
            <person name="Natvig D."/>
            <person name="Lalanne C."/>
            <person name="Gautier V."/>
            <person name="Ament-Velasquez S.L."/>
            <person name="Kruys A."/>
            <person name="Hutchinson M.I."/>
            <person name="Powell A.J."/>
            <person name="Barry K."/>
            <person name="Miller A.N."/>
            <person name="Grigoriev I.V."/>
            <person name="Debuchy R."/>
            <person name="Gladieux P."/>
            <person name="Thoren M.H."/>
            <person name="Johannesson H."/>
        </authorList>
    </citation>
    <scope>NUCLEOTIDE SEQUENCE</scope>
    <source>
        <strain evidence="19">CBS 532.94</strain>
    </source>
</reference>
<feature type="transmembrane region" description="Helical" evidence="16">
    <location>
        <begin position="228"/>
        <end position="254"/>
    </location>
</feature>
<name>A0AAN7C4X0_9PEZI</name>
<feature type="disulfide bond" evidence="14">
    <location>
        <begin position="55"/>
        <end position="62"/>
    </location>
</feature>
<evidence type="ECO:0000256" key="10">
    <source>
        <dbReference type="ARBA" id="ARBA00023136"/>
    </source>
</evidence>
<evidence type="ECO:0000256" key="6">
    <source>
        <dbReference type="ARBA" id="ARBA00022622"/>
    </source>
</evidence>